<feature type="transmembrane region" description="Helical" evidence="8">
    <location>
        <begin position="75"/>
        <end position="94"/>
    </location>
</feature>
<dbReference type="GO" id="GO:0022857">
    <property type="term" value="F:transmembrane transporter activity"/>
    <property type="evidence" value="ECO:0007669"/>
    <property type="project" value="InterPro"/>
</dbReference>
<keyword evidence="5 8" id="KW-1133">Transmembrane helix</keyword>
<evidence type="ECO:0000256" key="4">
    <source>
        <dbReference type="ARBA" id="ARBA00022692"/>
    </source>
</evidence>
<dbReference type="Pfam" id="PF07690">
    <property type="entry name" value="MFS_1"/>
    <property type="match status" value="1"/>
</dbReference>
<feature type="domain" description="Major facilitator superfamily (MFS) profile" evidence="9">
    <location>
        <begin position="9"/>
        <end position="456"/>
    </location>
</feature>
<dbReference type="InterPro" id="IPR011701">
    <property type="entry name" value="MFS"/>
</dbReference>
<feature type="transmembrane region" description="Helical" evidence="8">
    <location>
        <begin position="45"/>
        <end position="63"/>
    </location>
</feature>
<evidence type="ECO:0000256" key="1">
    <source>
        <dbReference type="ARBA" id="ARBA00004651"/>
    </source>
</evidence>
<evidence type="ECO:0000259" key="9">
    <source>
        <dbReference type="PROSITE" id="PS50850"/>
    </source>
</evidence>
<dbReference type="CDD" id="cd17504">
    <property type="entry name" value="MFS_MMR_MDR_like"/>
    <property type="match status" value="1"/>
</dbReference>
<dbReference type="PROSITE" id="PS50850">
    <property type="entry name" value="MFS"/>
    <property type="match status" value="1"/>
</dbReference>
<evidence type="ECO:0000313" key="11">
    <source>
        <dbReference type="Proteomes" id="UP001217325"/>
    </source>
</evidence>
<feature type="transmembrane region" description="Helical" evidence="8">
    <location>
        <begin position="132"/>
        <end position="150"/>
    </location>
</feature>
<dbReference type="InterPro" id="IPR020846">
    <property type="entry name" value="MFS_dom"/>
</dbReference>
<keyword evidence="4 8" id="KW-0812">Transmembrane</keyword>
<dbReference type="InterPro" id="IPR036259">
    <property type="entry name" value="MFS_trans_sf"/>
</dbReference>
<keyword evidence="3" id="KW-1003">Cell membrane</keyword>
<dbReference type="SUPFAM" id="SSF103473">
    <property type="entry name" value="MFS general substrate transporter"/>
    <property type="match status" value="2"/>
</dbReference>
<dbReference type="Proteomes" id="UP001217325">
    <property type="component" value="Unassembled WGS sequence"/>
</dbReference>
<feature type="transmembrane region" description="Helical" evidence="8">
    <location>
        <begin position="303"/>
        <end position="321"/>
    </location>
</feature>
<feature type="transmembrane region" description="Helical" evidence="8">
    <location>
        <begin position="402"/>
        <end position="420"/>
    </location>
</feature>
<feature type="transmembrane region" description="Helical" evidence="8">
    <location>
        <begin position="333"/>
        <end position="352"/>
    </location>
</feature>
<keyword evidence="6 8" id="KW-0472">Membrane</keyword>
<sequence length="484" mass="50331">MSVSKTPAILAVLTVGVGSFTLLQSMVAPVLPTLQAELGASQADSTWIVIVYLLSAAVCTPIIGRAGDLWGRRRLLIFCLTAIAVGALLSSLAASLPLMIIGRAIQGIGGGVLPISFGIIRAHFPDDAVPGSIGLIASISAVWAGVGVVIGGPLVEHLGYRWLFWVPTILLVVSIAATLAFIPRSTRSYGGRLNILSSIMMSAWLLPLLVGATKLSSWGWRSPSIVALLAASAVFAAVWIVFELHSENPLVDIRVMRIREIWVANLASLLFGAGMFGAMAFLPALVQTPSTAGYGLGLSPSEAGLLLLSQTVSMFVVGLFAGRLTAKYGARRLLATGSLICALGFFSLATGGDSLWKFVVTLGVVGVGFSLAFTSMSNMVVAAAPRSQTSVASGMNVNLRNIGGALGTALMAMFVSSGVSPDTLPKEWNYSSGFLALGVLLFIGATVVAVFAHSRGVVPTEVQPSRDPALTSPSGNDHGARREQ</sequence>
<dbReference type="AlphaFoldDB" id="A0AAW6LVW3"/>
<gene>
    <name evidence="10" type="ORF">PXH69_30455</name>
</gene>
<evidence type="ECO:0000256" key="2">
    <source>
        <dbReference type="ARBA" id="ARBA00022448"/>
    </source>
</evidence>
<feature type="transmembrane region" description="Helical" evidence="8">
    <location>
        <begin position="432"/>
        <end position="452"/>
    </location>
</feature>
<evidence type="ECO:0000256" key="3">
    <source>
        <dbReference type="ARBA" id="ARBA00022475"/>
    </source>
</evidence>
<dbReference type="PANTHER" id="PTHR42718:SF46">
    <property type="entry name" value="BLR6921 PROTEIN"/>
    <property type="match status" value="1"/>
</dbReference>
<accession>A0AAW6LVW3</accession>
<feature type="transmembrane region" description="Helical" evidence="8">
    <location>
        <begin position="358"/>
        <end position="381"/>
    </location>
</feature>
<evidence type="ECO:0000256" key="5">
    <source>
        <dbReference type="ARBA" id="ARBA00022989"/>
    </source>
</evidence>
<dbReference type="EMBL" id="JARDXE010000026">
    <property type="protein sequence ID" value="MDE8649302.1"/>
    <property type="molecule type" value="Genomic_DNA"/>
</dbReference>
<name>A0AAW6LVW3_RHOSG</name>
<feature type="transmembrane region" description="Helical" evidence="8">
    <location>
        <begin position="193"/>
        <end position="212"/>
    </location>
</feature>
<dbReference type="RefSeq" id="WP_338150226.1">
    <property type="nucleotide sequence ID" value="NZ_JARDXE010000026.1"/>
</dbReference>
<organism evidence="10 11">
    <name type="scientific">Rhodococcus qingshengii</name>
    <dbReference type="NCBI Taxonomy" id="334542"/>
    <lineage>
        <taxon>Bacteria</taxon>
        <taxon>Bacillati</taxon>
        <taxon>Actinomycetota</taxon>
        <taxon>Actinomycetes</taxon>
        <taxon>Mycobacteriales</taxon>
        <taxon>Nocardiaceae</taxon>
        <taxon>Rhodococcus</taxon>
        <taxon>Rhodococcus erythropolis group</taxon>
    </lineage>
</organism>
<comment type="subcellular location">
    <subcellularLocation>
        <location evidence="1">Cell membrane</location>
        <topology evidence="1">Multi-pass membrane protein</topology>
    </subcellularLocation>
</comment>
<dbReference type="Gene3D" id="1.20.1250.20">
    <property type="entry name" value="MFS general substrate transporter like domains"/>
    <property type="match status" value="2"/>
</dbReference>
<feature type="transmembrane region" description="Helical" evidence="8">
    <location>
        <begin position="224"/>
        <end position="242"/>
    </location>
</feature>
<evidence type="ECO:0000256" key="7">
    <source>
        <dbReference type="SAM" id="MobiDB-lite"/>
    </source>
</evidence>
<keyword evidence="2" id="KW-0813">Transport</keyword>
<dbReference type="PANTHER" id="PTHR42718">
    <property type="entry name" value="MAJOR FACILITATOR SUPERFAMILY MULTIDRUG TRANSPORTER MFSC"/>
    <property type="match status" value="1"/>
</dbReference>
<feature type="transmembrane region" description="Helical" evidence="8">
    <location>
        <begin position="162"/>
        <end position="181"/>
    </location>
</feature>
<comment type="caution">
    <text evidence="10">The sequence shown here is derived from an EMBL/GenBank/DDBJ whole genome shotgun (WGS) entry which is preliminary data.</text>
</comment>
<protein>
    <submittedName>
        <fullName evidence="10">MFS transporter</fullName>
    </submittedName>
</protein>
<feature type="transmembrane region" description="Helical" evidence="8">
    <location>
        <begin position="100"/>
        <end position="120"/>
    </location>
</feature>
<evidence type="ECO:0000256" key="8">
    <source>
        <dbReference type="SAM" id="Phobius"/>
    </source>
</evidence>
<feature type="transmembrane region" description="Helical" evidence="8">
    <location>
        <begin position="262"/>
        <end position="283"/>
    </location>
</feature>
<proteinExistence type="predicted"/>
<evidence type="ECO:0000313" key="10">
    <source>
        <dbReference type="EMBL" id="MDE8649302.1"/>
    </source>
</evidence>
<reference evidence="10" key="1">
    <citation type="submission" date="2023-02" db="EMBL/GenBank/DDBJ databases">
        <title>A novel hydrolase synthesized by Rhodococcus erythropolis HQ is responsible for the detoxification of Zearalenone.</title>
        <authorList>
            <person name="Hu J."/>
            <person name="Xu J."/>
        </authorList>
    </citation>
    <scope>NUCLEOTIDE SEQUENCE</scope>
    <source>
        <strain evidence="10">HQ</strain>
    </source>
</reference>
<evidence type="ECO:0000256" key="6">
    <source>
        <dbReference type="ARBA" id="ARBA00023136"/>
    </source>
</evidence>
<dbReference type="GO" id="GO:0005886">
    <property type="term" value="C:plasma membrane"/>
    <property type="evidence" value="ECO:0007669"/>
    <property type="project" value="UniProtKB-SubCell"/>
</dbReference>
<feature type="region of interest" description="Disordered" evidence="7">
    <location>
        <begin position="460"/>
        <end position="484"/>
    </location>
</feature>